<proteinExistence type="predicted"/>
<dbReference type="InterPro" id="IPR019787">
    <property type="entry name" value="Znf_PHD-finger"/>
</dbReference>
<evidence type="ECO:0000256" key="2">
    <source>
        <dbReference type="ARBA" id="ARBA00022771"/>
    </source>
</evidence>
<dbReference type="SMART" id="SM00249">
    <property type="entry name" value="PHD"/>
    <property type="match status" value="2"/>
</dbReference>
<dbReference type="InterPro" id="IPR011011">
    <property type="entry name" value="Znf_FYVE_PHD"/>
</dbReference>
<dbReference type="Pfam" id="PF00498">
    <property type="entry name" value="FHA"/>
    <property type="match status" value="1"/>
</dbReference>
<feature type="domain" description="PHD-type" evidence="6">
    <location>
        <begin position="56"/>
        <end position="105"/>
    </location>
</feature>
<sequence length="765" mass="87091">MANVDYELDGSGGLMAQVQALIAPPVSEDKASTSAAAKAAQKNHPYYKRPGRGHNHDLCDSCGEGGDLICCDKCPFSFHLQCHNPPLEEHDIPEGEWLCHSCRNKSLKSMQSKTTNSMALLIRAASLENPKQFELPRHMMEPCYFPGTDKVEKFRAGKRPPTTASTSTANRKDTALPSSKCYVCSKTCRSGTLISCDFCPLFFHLDCLDPPLATPPSDRWMCPNHVQHILDSKLLTSSSATERNRLWAQYAHQPVDQDAIKLEFFRRVHRSNPPFRFKVKMSTRRRVSVPMMVKMHYRKPIALLPSLRDVLRLNTVVNREIFEIIKQEVDQMKEDEIKSVSDDVEIVSEERCDDVMETVDMTEDDVEMVTEMEVDKEDVQENVFELTNEAGEFLEQVLKEEKFKRSVEKTTKEEVVEIKEEVKREHHEEKCLPYNGCDYISDNSFELMEAERELRQIDDRVLKLLALQRIQQILYTQQHTEESYQLSAYLSQAHSSSLQSVLRNCNMPLPSQLLTAADIERIARVFSSPKKQRNSGNGSRIIASGVSSLRARAMLCPVVSKYFYNVRSSDGTEIRHDASFMGYRPTVSARFPEALSMRYRSLSIGRGAANHLQLDRYGHCNNVSPKHAVIFFDEFTKQYELLNYSQHGSYVNNVLYSNHVIERPHKVNHHRSAELDKQVRDIVDKRRKVMRRCKSMNSDAKMISMDSNLGKECSCVTGTSGNRHLPPEEQNNSAGWEGSALLHHGSLLRFGCVSFVFSIVDCATL</sequence>
<dbReference type="Gene3D" id="6.10.20.60">
    <property type="entry name" value="PHD finger protein 12"/>
    <property type="match status" value="1"/>
</dbReference>
<dbReference type="Gene3D" id="2.60.200.20">
    <property type="match status" value="1"/>
</dbReference>
<accession>A0ABM1N595</accession>
<dbReference type="PROSITE" id="PS01359">
    <property type="entry name" value="ZF_PHD_1"/>
    <property type="match status" value="1"/>
</dbReference>
<organism evidence="7 8">
    <name type="scientific">Nicrophorus vespilloides</name>
    <name type="common">Boreal carrion beetle</name>
    <dbReference type="NCBI Taxonomy" id="110193"/>
    <lineage>
        <taxon>Eukaryota</taxon>
        <taxon>Metazoa</taxon>
        <taxon>Ecdysozoa</taxon>
        <taxon>Arthropoda</taxon>
        <taxon>Hexapoda</taxon>
        <taxon>Insecta</taxon>
        <taxon>Pterygota</taxon>
        <taxon>Neoptera</taxon>
        <taxon>Endopterygota</taxon>
        <taxon>Coleoptera</taxon>
        <taxon>Polyphaga</taxon>
        <taxon>Staphyliniformia</taxon>
        <taxon>Silphidae</taxon>
        <taxon>Nicrophorinae</taxon>
        <taxon>Nicrophorus</taxon>
    </lineage>
</organism>
<evidence type="ECO:0000259" key="6">
    <source>
        <dbReference type="PROSITE" id="PS50016"/>
    </source>
</evidence>
<dbReference type="Pfam" id="PF16737">
    <property type="entry name" value="PHF12_MRG_bd"/>
    <property type="match status" value="1"/>
</dbReference>
<dbReference type="InterPro" id="IPR001965">
    <property type="entry name" value="Znf_PHD"/>
</dbReference>
<dbReference type="RefSeq" id="XP_017781995.1">
    <property type="nucleotide sequence ID" value="XM_017926506.1"/>
</dbReference>
<dbReference type="SUPFAM" id="SSF57903">
    <property type="entry name" value="FYVE/PHD zinc finger"/>
    <property type="match status" value="2"/>
</dbReference>
<dbReference type="InterPro" id="IPR038098">
    <property type="entry name" value="PHF12_MRG-bd_sf"/>
</dbReference>
<evidence type="ECO:0000256" key="4">
    <source>
        <dbReference type="PROSITE-ProRule" id="PRU00146"/>
    </source>
</evidence>
<evidence type="ECO:0000256" key="3">
    <source>
        <dbReference type="ARBA" id="ARBA00022833"/>
    </source>
</evidence>
<dbReference type="InterPro" id="IPR031966">
    <property type="entry name" value="PHF12_MRG-bd"/>
</dbReference>
<dbReference type="PROSITE" id="PS50006">
    <property type="entry name" value="FHA_DOMAIN"/>
    <property type="match status" value="1"/>
</dbReference>
<dbReference type="Proteomes" id="UP000695000">
    <property type="component" value="Unplaced"/>
</dbReference>
<dbReference type="PANTHER" id="PTHR46309:SF1">
    <property type="entry name" value="PHD FINGER PROTEIN 12"/>
    <property type="match status" value="1"/>
</dbReference>
<feature type="domain" description="FHA" evidence="5">
    <location>
        <begin position="602"/>
        <end position="656"/>
    </location>
</feature>
<protein>
    <submittedName>
        <fullName evidence="8">PHD finger protein 12</fullName>
    </submittedName>
</protein>
<dbReference type="InterPro" id="IPR008984">
    <property type="entry name" value="SMAD_FHA_dom_sf"/>
</dbReference>
<gene>
    <name evidence="8" type="primary">LOC108566556</name>
</gene>
<dbReference type="InterPro" id="IPR019786">
    <property type="entry name" value="Zinc_finger_PHD-type_CS"/>
</dbReference>
<keyword evidence="1" id="KW-0479">Metal-binding</keyword>
<dbReference type="PANTHER" id="PTHR46309">
    <property type="entry name" value="PHD FINGER PROTEIN 12"/>
    <property type="match status" value="1"/>
</dbReference>
<evidence type="ECO:0000313" key="7">
    <source>
        <dbReference type="Proteomes" id="UP000695000"/>
    </source>
</evidence>
<dbReference type="CDD" id="cd15534">
    <property type="entry name" value="PHD2_PHF12_Rco1"/>
    <property type="match status" value="1"/>
</dbReference>
<keyword evidence="7" id="KW-1185">Reference proteome</keyword>
<keyword evidence="2 4" id="KW-0863">Zinc-finger</keyword>
<dbReference type="Pfam" id="PF00628">
    <property type="entry name" value="PHD"/>
    <property type="match status" value="2"/>
</dbReference>
<evidence type="ECO:0000313" key="8">
    <source>
        <dbReference type="RefSeq" id="XP_017781995.1"/>
    </source>
</evidence>
<dbReference type="SUPFAM" id="SSF49879">
    <property type="entry name" value="SMAD/FHA domain"/>
    <property type="match status" value="1"/>
</dbReference>
<dbReference type="Gene3D" id="3.30.40.10">
    <property type="entry name" value="Zinc/RING finger domain, C3HC4 (zinc finger)"/>
    <property type="match status" value="2"/>
</dbReference>
<feature type="domain" description="PHD-type" evidence="6">
    <location>
        <begin position="178"/>
        <end position="228"/>
    </location>
</feature>
<dbReference type="CDD" id="cd15533">
    <property type="entry name" value="PHD1_PHF12"/>
    <property type="match status" value="1"/>
</dbReference>
<dbReference type="InterPro" id="IPR042163">
    <property type="entry name" value="PHF12"/>
</dbReference>
<evidence type="ECO:0000256" key="1">
    <source>
        <dbReference type="ARBA" id="ARBA00022723"/>
    </source>
</evidence>
<dbReference type="GeneID" id="108566556"/>
<name>A0ABM1N595_NICVS</name>
<keyword evidence="3" id="KW-0862">Zinc</keyword>
<reference evidence="8" key="1">
    <citation type="submission" date="2025-08" db="UniProtKB">
        <authorList>
            <consortium name="RefSeq"/>
        </authorList>
    </citation>
    <scope>IDENTIFICATION</scope>
    <source>
        <tissue evidence="8">Whole Larva</tissue>
    </source>
</reference>
<evidence type="ECO:0000259" key="5">
    <source>
        <dbReference type="PROSITE" id="PS50006"/>
    </source>
</evidence>
<dbReference type="InterPro" id="IPR000253">
    <property type="entry name" value="FHA_dom"/>
</dbReference>
<dbReference type="InterPro" id="IPR013083">
    <property type="entry name" value="Znf_RING/FYVE/PHD"/>
</dbReference>
<dbReference type="PROSITE" id="PS50016">
    <property type="entry name" value="ZF_PHD_2"/>
    <property type="match status" value="2"/>
</dbReference>